<proteinExistence type="predicted"/>
<name>A0A8J5QSA0_9HYME</name>
<reference evidence="1" key="1">
    <citation type="submission" date="2020-03" db="EMBL/GenBank/DDBJ databases">
        <authorList>
            <person name="Chebbi M.A."/>
            <person name="Drezen J.M."/>
        </authorList>
    </citation>
    <scope>NUCLEOTIDE SEQUENCE</scope>
    <source>
        <tissue evidence="1">Whole body</tissue>
    </source>
</reference>
<evidence type="ECO:0000313" key="2">
    <source>
        <dbReference type="Proteomes" id="UP000729913"/>
    </source>
</evidence>
<keyword evidence="2" id="KW-1185">Reference proteome</keyword>
<dbReference type="AlphaFoldDB" id="A0A8J5QSA0"/>
<reference evidence="1" key="2">
    <citation type="submission" date="2021-04" db="EMBL/GenBank/DDBJ databases">
        <title>Genome-wide patterns of bracovirus chromosomal integration into multiple host tissues during parasitism.</title>
        <authorList>
            <person name="Chebbi M.A.C."/>
        </authorList>
    </citation>
    <scope>NUCLEOTIDE SEQUENCE</scope>
    <source>
        <tissue evidence="1">Whole body</tissue>
    </source>
</reference>
<sequence>MRMEVRLSSLRQRRVKFTSFVSSSIMEQMSMPKTPTTGQRCCAQQKKDILKCVWNCWNTERTWSTETWEGGLHLCGHPTKVF</sequence>
<protein>
    <submittedName>
        <fullName evidence="1">Uncharacterized protein</fullName>
    </submittedName>
</protein>
<evidence type="ECO:0000313" key="1">
    <source>
        <dbReference type="EMBL" id="KAG8037406.1"/>
    </source>
</evidence>
<dbReference type="Proteomes" id="UP000729913">
    <property type="component" value="Unassembled WGS sequence"/>
</dbReference>
<gene>
    <name evidence="1" type="ORF">G9C98_005616</name>
</gene>
<dbReference type="EMBL" id="JAAOIC020000047">
    <property type="protein sequence ID" value="KAG8037406.1"/>
    <property type="molecule type" value="Genomic_DNA"/>
</dbReference>
<organism evidence="1 2">
    <name type="scientific">Cotesia typhae</name>
    <dbReference type="NCBI Taxonomy" id="2053667"/>
    <lineage>
        <taxon>Eukaryota</taxon>
        <taxon>Metazoa</taxon>
        <taxon>Ecdysozoa</taxon>
        <taxon>Arthropoda</taxon>
        <taxon>Hexapoda</taxon>
        <taxon>Insecta</taxon>
        <taxon>Pterygota</taxon>
        <taxon>Neoptera</taxon>
        <taxon>Endopterygota</taxon>
        <taxon>Hymenoptera</taxon>
        <taxon>Apocrita</taxon>
        <taxon>Ichneumonoidea</taxon>
        <taxon>Braconidae</taxon>
        <taxon>Microgastrinae</taxon>
        <taxon>Cotesia</taxon>
    </lineage>
</organism>
<accession>A0A8J5QSA0</accession>
<comment type="caution">
    <text evidence="1">The sequence shown here is derived from an EMBL/GenBank/DDBJ whole genome shotgun (WGS) entry which is preliminary data.</text>
</comment>